<name>A0ABP1HBU1_9EUKA</name>
<dbReference type="InterPro" id="IPR036249">
    <property type="entry name" value="Thioredoxin-like_sf"/>
</dbReference>
<organism evidence="2 3">
    <name type="scientific">Hexamita inflata</name>
    <dbReference type="NCBI Taxonomy" id="28002"/>
    <lineage>
        <taxon>Eukaryota</taxon>
        <taxon>Metamonada</taxon>
        <taxon>Diplomonadida</taxon>
        <taxon>Hexamitidae</taxon>
        <taxon>Hexamitinae</taxon>
        <taxon>Hexamita</taxon>
    </lineage>
</organism>
<dbReference type="EMBL" id="CAXDID020000026">
    <property type="protein sequence ID" value="CAL5990870.1"/>
    <property type="molecule type" value="Genomic_DNA"/>
</dbReference>
<protein>
    <submittedName>
        <fullName evidence="2">Thioredoxin_domain-containing protein</fullName>
    </submittedName>
</protein>
<evidence type="ECO:0000313" key="2">
    <source>
        <dbReference type="EMBL" id="CAL5990870.1"/>
    </source>
</evidence>
<dbReference type="CDD" id="cd02947">
    <property type="entry name" value="TRX_family"/>
    <property type="match status" value="1"/>
</dbReference>
<evidence type="ECO:0000313" key="3">
    <source>
        <dbReference type="Proteomes" id="UP001642409"/>
    </source>
</evidence>
<reference evidence="2 3" key="1">
    <citation type="submission" date="2024-07" db="EMBL/GenBank/DDBJ databases">
        <authorList>
            <person name="Akdeniz Z."/>
        </authorList>
    </citation>
    <scope>NUCLEOTIDE SEQUENCE [LARGE SCALE GENOMIC DNA]</scope>
</reference>
<dbReference type="Pfam" id="PF14595">
    <property type="entry name" value="Thioredoxin_9"/>
    <property type="match status" value="1"/>
</dbReference>
<evidence type="ECO:0000259" key="1">
    <source>
        <dbReference type="PROSITE" id="PS51352"/>
    </source>
</evidence>
<dbReference type="PROSITE" id="PS51352">
    <property type="entry name" value="THIOREDOXIN_2"/>
    <property type="match status" value="1"/>
</dbReference>
<keyword evidence="3" id="KW-1185">Reference proteome</keyword>
<sequence length="129" mass="14589">MIQLLLGLYAAQQIPGYGKQVVKIANDMLSIDRINKQQNITILVFHAMWCPDCRRNVPMINTVLGLLGDSVKVQDIAVDYQKVDKFGLAQKYMVKNIPTVVVLQNKKELGRIIENPSVSWETDIGDMMK</sequence>
<proteinExistence type="predicted"/>
<comment type="caution">
    <text evidence="2">The sequence shown here is derived from an EMBL/GenBank/DDBJ whole genome shotgun (WGS) entry which is preliminary data.</text>
</comment>
<accession>A0ABP1HBU1</accession>
<dbReference type="Proteomes" id="UP001642409">
    <property type="component" value="Unassembled WGS sequence"/>
</dbReference>
<dbReference type="Gene3D" id="3.40.30.10">
    <property type="entry name" value="Glutaredoxin"/>
    <property type="match status" value="1"/>
</dbReference>
<dbReference type="SUPFAM" id="SSF52833">
    <property type="entry name" value="Thioredoxin-like"/>
    <property type="match status" value="1"/>
</dbReference>
<feature type="domain" description="Thioredoxin" evidence="1">
    <location>
        <begin position="8"/>
        <end position="129"/>
    </location>
</feature>
<dbReference type="InterPro" id="IPR013766">
    <property type="entry name" value="Thioredoxin_domain"/>
</dbReference>
<gene>
    <name evidence="2" type="ORF">HINF_LOCUS11702</name>
</gene>